<protein>
    <recommendedName>
        <fullName evidence="3">HAD-like domain-containing protein</fullName>
    </recommendedName>
</protein>
<dbReference type="PANTHER" id="PTHR24092">
    <property type="entry name" value="PROBABLE PHOSPHOLIPID-TRANSPORTING ATPASE"/>
    <property type="match status" value="1"/>
</dbReference>
<dbReference type="SUPFAM" id="SSF81660">
    <property type="entry name" value="Metal cation-transporting ATPase, ATP-binding domain N"/>
    <property type="match status" value="1"/>
</dbReference>
<evidence type="ECO:0008006" key="3">
    <source>
        <dbReference type="Google" id="ProtNLM"/>
    </source>
</evidence>
<dbReference type="GO" id="GO:0000166">
    <property type="term" value="F:nucleotide binding"/>
    <property type="evidence" value="ECO:0007669"/>
    <property type="project" value="InterPro"/>
</dbReference>
<dbReference type="PANTHER" id="PTHR24092:SF19">
    <property type="entry name" value="PHOSPHOLIPID-TRANSPORTING ATPASE"/>
    <property type="match status" value="1"/>
</dbReference>
<name>A0A103XIY5_CYNCS</name>
<dbReference type="Gene3D" id="3.40.50.1000">
    <property type="entry name" value="HAD superfamily/HAD-like"/>
    <property type="match status" value="1"/>
</dbReference>
<dbReference type="InterPro" id="IPR023214">
    <property type="entry name" value="HAD_sf"/>
</dbReference>
<dbReference type="InterPro" id="IPR023299">
    <property type="entry name" value="ATPase_P-typ_cyto_dom_N"/>
</dbReference>
<dbReference type="EMBL" id="LEKV01004923">
    <property type="protein sequence ID" value="KVH91593.1"/>
    <property type="molecule type" value="Genomic_DNA"/>
</dbReference>
<dbReference type="GO" id="GO:0045332">
    <property type="term" value="P:phospholipid translocation"/>
    <property type="evidence" value="ECO:0007669"/>
    <property type="project" value="TreeGrafter"/>
</dbReference>
<keyword evidence="2" id="KW-1185">Reference proteome</keyword>
<dbReference type="GO" id="GO:0140326">
    <property type="term" value="F:ATPase-coupled intramembrane lipid transporter activity"/>
    <property type="evidence" value="ECO:0007669"/>
    <property type="project" value="TreeGrafter"/>
</dbReference>
<organism evidence="1 2">
    <name type="scientific">Cynara cardunculus var. scolymus</name>
    <name type="common">Globe artichoke</name>
    <name type="synonym">Cynara scolymus</name>
    <dbReference type="NCBI Taxonomy" id="59895"/>
    <lineage>
        <taxon>Eukaryota</taxon>
        <taxon>Viridiplantae</taxon>
        <taxon>Streptophyta</taxon>
        <taxon>Embryophyta</taxon>
        <taxon>Tracheophyta</taxon>
        <taxon>Spermatophyta</taxon>
        <taxon>Magnoliopsida</taxon>
        <taxon>eudicotyledons</taxon>
        <taxon>Gunneridae</taxon>
        <taxon>Pentapetalae</taxon>
        <taxon>asterids</taxon>
        <taxon>campanulids</taxon>
        <taxon>Asterales</taxon>
        <taxon>Asteraceae</taxon>
        <taxon>Carduoideae</taxon>
        <taxon>Cardueae</taxon>
        <taxon>Carduinae</taxon>
        <taxon>Cynara</taxon>
    </lineage>
</organism>
<evidence type="ECO:0000313" key="2">
    <source>
        <dbReference type="Proteomes" id="UP000243975"/>
    </source>
</evidence>
<dbReference type="Gramene" id="KVH91593">
    <property type="protein sequence ID" value="KVH91593"/>
    <property type="gene ID" value="Ccrd_006382"/>
</dbReference>
<dbReference type="GO" id="GO:0005886">
    <property type="term" value="C:plasma membrane"/>
    <property type="evidence" value="ECO:0007669"/>
    <property type="project" value="TreeGrafter"/>
</dbReference>
<dbReference type="Pfam" id="PF00702">
    <property type="entry name" value="Hydrolase"/>
    <property type="match status" value="1"/>
</dbReference>
<reference evidence="1 2" key="1">
    <citation type="journal article" date="2016" name="Sci. Rep.">
        <title>The genome sequence of the outbreeding globe artichoke constructed de novo incorporating a phase-aware low-pass sequencing strategy of F1 progeny.</title>
        <authorList>
            <person name="Scaglione D."/>
            <person name="Reyes-Chin-Wo S."/>
            <person name="Acquadro A."/>
            <person name="Froenicke L."/>
            <person name="Portis E."/>
            <person name="Beitel C."/>
            <person name="Tirone M."/>
            <person name="Mauro R."/>
            <person name="Lo Monaco A."/>
            <person name="Mauromicale G."/>
            <person name="Faccioli P."/>
            <person name="Cattivelli L."/>
            <person name="Rieseberg L."/>
            <person name="Michelmore R."/>
            <person name="Lanteri S."/>
        </authorList>
    </citation>
    <scope>NUCLEOTIDE SEQUENCE [LARGE SCALE GENOMIC DNA]</scope>
    <source>
        <strain evidence="1">2C</strain>
    </source>
</reference>
<sequence length="218" mass="24778">MNFSFQVGFSPASFQVGFSPPSSIDRLIDLLGCGMHPCDCVVTQSGSHENYEHSSRKYPPELCSRNERHQTKTFSEAVDQYAQMGLRTLCLAWRELNEIEYQDWSLMFKEANSTLVDREWRVAEVCQRLEHDLEILGVAAIEDRLQDGVPETIETLRKAGINFWMLTGDKQNTAIQIALSCNFVSPGRSLIKKYDETLINISFCTLDLKTSQLNSVDL</sequence>
<comment type="caution">
    <text evidence="1">The sequence shown here is derived from an EMBL/GenBank/DDBJ whole genome shotgun (WGS) entry which is preliminary data.</text>
</comment>
<dbReference type="SUPFAM" id="SSF56784">
    <property type="entry name" value="HAD-like"/>
    <property type="match status" value="1"/>
</dbReference>
<dbReference type="InterPro" id="IPR036412">
    <property type="entry name" value="HAD-like_sf"/>
</dbReference>
<dbReference type="Gene3D" id="3.40.1110.10">
    <property type="entry name" value="Calcium-transporting ATPase, cytoplasmic domain N"/>
    <property type="match status" value="1"/>
</dbReference>
<accession>A0A103XIY5</accession>
<dbReference type="Proteomes" id="UP000243975">
    <property type="component" value="Unassembled WGS sequence"/>
</dbReference>
<gene>
    <name evidence="1" type="ORF">Ccrd_006382</name>
</gene>
<proteinExistence type="predicted"/>
<evidence type="ECO:0000313" key="1">
    <source>
        <dbReference type="EMBL" id="KVH91593.1"/>
    </source>
</evidence>
<dbReference type="STRING" id="59895.A0A103XIY5"/>
<dbReference type="AlphaFoldDB" id="A0A103XIY5"/>